<dbReference type="InterPro" id="IPR013320">
    <property type="entry name" value="ConA-like_dom_sf"/>
</dbReference>
<evidence type="ECO:0000256" key="7">
    <source>
        <dbReference type="ARBA" id="ARBA00022723"/>
    </source>
</evidence>
<dbReference type="CDD" id="cd12877">
    <property type="entry name" value="SPRY1_RyR"/>
    <property type="match status" value="1"/>
</dbReference>
<dbReference type="PANTHER" id="PTHR46399:SF10">
    <property type="entry name" value="RYANODINE RECEPTOR 1"/>
    <property type="match status" value="1"/>
</dbReference>
<dbReference type="InterPro" id="IPR001870">
    <property type="entry name" value="B30.2/SPRY"/>
</dbReference>
<keyword evidence="10" id="KW-0702">S-nitrosylation</keyword>
<keyword evidence="25" id="KW-1185">Reference proteome</keyword>
<dbReference type="SMART" id="SM00449">
    <property type="entry name" value="SPRY"/>
    <property type="match status" value="1"/>
</dbReference>
<name>A0A7N4NVA1_SARHA</name>
<dbReference type="SMART" id="SM00472">
    <property type="entry name" value="MIR"/>
    <property type="match status" value="4"/>
</dbReference>
<dbReference type="FunFam" id="2.60.120.920:FF:000002">
    <property type="entry name" value="ryanodine receptor isoform X2"/>
    <property type="match status" value="1"/>
</dbReference>
<dbReference type="Gene3D" id="2.60.120.920">
    <property type="match status" value="1"/>
</dbReference>
<dbReference type="GO" id="GO:0046872">
    <property type="term" value="F:metal ion binding"/>
    <property type="evidence" value="ECO:0007669"/>
    <property type="project" value="UniProtKB-KW"/>
</dbReference>
<dbReference type="PROSITE" id="PS50188">
    <property type="entry name" value="B302_SPRY"/>
    <property type="match status" value="1"/>
</dbReference>
<dbReference type="Pfam" id="PF01365">
    <property type="entry name" value="RYDR_ITPR"/>
    <property type="match status" value="1"/>
</dbReference>
<evidence type="ECO:0000256" key="20">
    <source>
        <dbReference type="ARBA" id="ARBA00045680"/>
    </source>
</evidence>
<dbReference type="Gene3D" id="1.10.490.160">
    <property type="match status" value="2"/>
</dbReference>
<dbReference type="GO" id="GO:0014808">
    <property type="term" value="P:release of sequestered calcium ion into cytosol by sarcoplasmic reticulum"/>
    <property type="evidence" value="ECO:0007669"/>
    <property type="project" value="TreeGrafter"/>
</dbReference>
<evidence type="ECO:0000313" key="24">
    <source>
        <dbReference type="Ensembl" id="ENSSHAP00000028591.1"/>
    </source>
</evidence>
<keyword evidence="5" id="KW-0406">Ion transport</keyword>
<dbReference type="FunFam" id="2.80.10.50:FF:000006">
    <property type="entry name" value="Ryanodine receptor 2 (Cardiac)"/>
    <property type="match status" value="1"/>
</dbReference>
<keyword evidence="15" id="KW-0675">Receptor</keyword>
<dbReference type="FunFam" id="1.10.490.160:FF:000001">
    <property type="entry name" value="Ryanodine receptor 2 (Cardiac)"/>
    <property type="match status" value="1"/>
</dbReference>
<evidence type="ECO:0000256" key="15">
    <source>
        <dbReference type="ARBA" id="ARBA00023170"/>
    </source>
</evidence>
<protein>
    <recommendedName>
        <fullName evidence="2">Ryanodine receptor 1</fullName>
    </recommendedName>
    <alternativeName>
        <fullName evidence="18">Skeletal muscle calcium release channel</fullName>
    </alternativeName>
    <alternativeName>
        <fullName evidence="16">Skeletal muscle ryanodine receptor</fullName>
    </alternativeName>
    <alternativeName>
        <fullName evidence="19">Skeletal muscle-type ryanodine receptor</fullName>
    </alternativeName>
    <alternativeName>
        <fullName evidence="17">Type 1 ryanodine receptor</fullName>
    </alternativeName>
</protein>
<dbReference type="GO" id="GO:0042383">
    <property type="term" value="C:sarcolemma"/>
    <property type="evidence" value="ECO:0007669"/>
    <property type="project" value="TreeGrafter"/>
</dbReference>
<evidence type="ECO:0000256" key="3">
    <source>
        <dbReference type="ARBA" id="ARBA00022473"/>
    </source>
</evidence>
<dbReference type="GO" id="GO:0034704">
    <property type="term" value="C:calcium channel complex"/>
    <property type="evidence" value="ECO:0007669"/>
    <property type="project" value="TreeGrafter"/>
</dbReference>
<evidence type="ECO:0000256" key="14">
    <source>
        <dbReference type="ARBA" id="ARBA00022951"/>
    </source>
</evidence>
<dbReference type="SUPFAM" id="SSF49899">
    <property type="entry name" value="Concanavalin A-like lectins/glucanases"/>
    <property type="match status" value="1"/>
</dbReference>
<dbReference type="PRINTS" id="PR00795">
    <property type="entry name" value="RYANODINER"/>
</dbReference>
<gene>
    <name evidence="24" type="primary">LOC116422655</name>
</gene>
<dbReference type="InterPro" id="IPR016093">
    <property type="entry name" value="MIR_motif"/>
</dbReference>
<evidence type="ECO:0000256" key="21">
    <source>
        <dbReference type="ARBA" id="ARBA00046784"/>
    </source>
</evidence>
<reference evidence="24 25" key="1">
    <citation type="journal article" date="2011" name="Proc. Natl. Acad. Sci. U.S.A.">
        <title>Genetic diversity and population structure of the endangered marsupial Sarcophilus harrisii (Tasmanian devil).</title>
        <authorList>
            <person name="Miller W."/>
            <person name="Hayes V.M."/>
            <person name="Ratan A."/>
            <person name="Petersen D.C."/>
            <person name="Wittekindt N.E."/>
            <person name="Miller J."/>
            <person name="Walenz B."/>
            <person name="Knight J."/>
            <person name="Qi J."/>
            <person name="Zhao F."/>
            <person name="Wang Q."/>
            <person name="Bedoya-Reina O.C."/>
            <person name="Katiyar N."/>
            <person name="Tomsho L.P."/>
            <person name="Kasson L.M."/>
            <person name="Hardie R.A."/>
            <person name="Woodbridge P."/>
            <person name="Tindall E.A."/>
            <person name="Bertelsen M.F."/>
            <person name="Dixon D."/>
            <person name="Pyecroft S."/>
            <person name="Helgen K.M."/>
            <person name="Lesk A.M."/>
            <person name="Pringle T.H."/>
            <person name="Patterson N."/>
            <person name="Zhang Y."/>
            <person name="Kreiss A."/>
            <person name="Woods G.M."/>
            <person name="Jones M.E."/>
            <person name="Schuster S.C."/>
        </authorList>
    </citation>
    <scope>NUCLEOTIDE SEQUENCE [LARGE SCALE GENOMIC DNA]</scope>
</reference>
<dbReference type="Gene3D" id="1.25.10.30">
    <property type="entry name" value="IP3 receptor type 1 binding core, RIH domain"/>
    <property type="match status" value="1"/>
</dbReference>
<evidence type="ECO:0000259" key="22">
    <source>
        <dbReference type="PROSITE" id="PS50188"/>
    </source>
</evidence>
<dbReference type="PROSITE" id="PS50919">
    <property type="entry name" value="MIR"/>
    <property type="match status" value="3"/>
</dbReference>
<keyword evidence="5" id="KW-0109">Calcium transport</keyword>
<keyword evidence="12" id="KW-0067">ATP-binding</keyword>
<keyword evidence="6" id="KW-0107">Calcium channel</keyword>
<keyword evidence="5" id="KW-0813">Transport</keyword>
<dbReference type="GO" id="GO:0005790">
    <property type="term" value="C:smooth endoplasmic reticulum"/>
    <property type="evidence" value="ECO:0007669"/>
    <property type="project" value="TreeGrafter"/>
</dbReference>
<dbReference type="InterPro" id="IPR013333">
    <property type="entry name" value="Ryan_recept"/>
</dbReference>
<evidence type="ECO:0000256" key="4">
    <source>
        <dbReference type="ARBA" id="ARBA00022553"/>
    </source>
</evidence>
<dbReference type="InterPro" id="IPR035761">
    <property type="entry name" value="SPRY1_RyR"/>
</dbReference>
<reference evidence="24" key="3">
    <citation type="submission" date="2025-09" db="UniProtKB">
        <authorList>
            <consortium name="Ensembl"/>
        </authorList>
    </citation>
    <scope>IDENTIFICATION</scope>
</reference>
<keyword evidence="9" id="KW-0547">Nucleotide-binding</keyword>
<proteinExistence type="predicted"/>
<evidence type="ECO:0000256" key="8">
    <source>
        <dbReference type="ARBA" id="ARBA00022737"/>
    </source>
</evidence>
<evidence type="ECO:0000256" key="6">
    <source>
        <dbReference type="ARBA" id="ARBA00022673"/>
    </source>
</evidence>
<dbReference type="SUPFAM" id="SSF100909">
    <property type="entry name" value="IP3 receptor type 1 binding core, domain 2"/>
    <property type="match status" value="1"/>
</dbReference>
<evidence type="ECO:0000256" key="10">
    <source>
        <dbReference type="ARBA" id="ARBA00022799"/>
    </source>
</evidence>
<dbReference type="Ensembl" id="ENSSHAT00000035489.1">
    <property type="protein sequence ID" value="ENSSHAP00000028591.1"/>
    <property type="gene ID" value="ENSSHAG00000021265.1"/>
</dbReference>
<accession>A0A7N4NVA1</accession>
<evidence type="ECO:0000259" key="23">
    <source>
        <dbReference type="PROSITE" id="PS50919"/>
    </source>
</evidence>
<keyword evidence="6" id="KW-0407">Ion channel</keyword>
<evidence type="ECO:0000313" key="25">
    <source>
        <dbReference type="Proteomes" id="UP000007648"/>
    </source>
</evidence>
<dbReference type="GO" id="GO:0030018">
    <property type="term" value="C:Z disc"/>
    <property type="evidence" value="ECO:0007669"/>
    <property type="project" value="TreeGrafter"/>
</dbReference>
<keyword evidence="4" id="KW-0597">Phosphoprotein</keyword>
<dbReference type="Pfam" id="PF02026">
    <property type="entry name" value="RyR"/>
    <property type="match status" value="2"/>
</dbReference>
<evidence type="ECO:0000256" key="17">
    <source>
        <dbReference type="ARBA" id="ARBA00032832"/>
    </source>
</evidence>
<dbReference type="FunFam" id="1.25.10.30:FF:000002">
    <property type="entry name" value="ryanodine receptor isoform X2"/>
    <property type="match status" value="1"/>
</dbReference>
<dbReference type="GO" id="GO:0033017">
    <property type="term" value="C:sarcoplasmic reticulum membrane"/>
    <property type="evidence" value="ECO:0007669"/>
    <property type="project" value="UniProtKB-SubCell"/>
</dbReference>
<feature type="domain" description="MIR" evidence="23">
    <location>
        <begin position="231"/>
        <end position="294"/>
    </location>
</feature>
<feature type="domain" description="MIR" evidence="23">
    <location>
        <begin position="69"/>
        <end position="124"/>
    </location>
</feature>
<dbReference type="InterPro" id="IPR035910">
    <property type="entry name" value="RyR/IP3R_RIH_dom_sf"/>
</dbReference>
<keyword evidence="14" id="KW-0703">Sarcoplasmic reticulum</keyword>
<dbReference type="GO" id="GO:0005516">
    <property type="term" value="F:calmodulin binding"/>
    <property type="evidence" value="ECO:0007669"/>
    <property type="project" value="UniProtKB-KW"/>
</dbReference>
<dbReference type="InterPro" id="IPR036300">
    <property type="entry name" value="MIR_dom_sf"/>
</dbReference>
<comment type="function">
    <text evidence="20">Cytosolic calcium-activated calcium channel that mediates the release of Ca(2+) from the sarcoplasmic reticulum into the cytosol and thereby plays a key role in triggering muscle contraction following depolarization of T-tubules. Repeated very high-level exercise increases the open probability of the channel and leads to Ca(2+) leaking into the cytoplasm. Can also mediate the release of Ca(2+) from intracellular stores in neurons, and may thereby promote prolonged Ca(2+) signaling in the brain. Required for normal embryonic development of muscle fibers and skeletal muscle. Required for normal heart morphogenesis, skin development and ossification during embryogenesis.</text>
</comment>
<comment type="subcellular location">
    <subcellularLocation>
        <location evidence="1">Sarcoplasmic reticulum membrane</location>
        <topology evidence="1">Multi-pass membrane protein</topology>
    </subcellularLocation>
</comment>
<dbReference type="Pfam" id="PF02815">
    <property type="entry name" value="MIR"/>
    <property type="match status" value="1"/>
</dbReference>
<dbReference type="GeneTree" id="ENSGT00940000155288"/>
<comment type="subunit">
    <text evidence="21">Homotetramer. Can also form heterotetramers with RYR2. Identified in a complex composed of RYR1, PDE4D, PKA, FKBP1A and protein phosphatase 1 (PP1). Repeated very high-level exercise decreases interaction with PDE4D and protein phosphatase 1 (PP1). Interacts with CALM; CALM with bound calcium inhibits the RYR1 channel activity. Interacts with S100A1. Interacts with FKBP1A; this stabilizes the closed conformation of the channel. Interacts with CACNA1S; interaction with CACNA1S is important for activation of the RYR1 channel. Interacts with CACNB1. Interacts with TRDN and ASPH; these interactions stimulate RYR1 channel activity. Interacts with SELENON. Interacts with scorpion calcins (AC P0DPT1; AC P0DM30; AC A0A1L4BJ42; AC P59868; AC P60254; AC B8QG00; AC L0GBR1; AC P60252; AC P60253).</text>
</comment>
<dbReference type="AlphaFoldDB" id="A0A7N4NVA1"/>
<evidence type="ECO:0000256" key="12">
    <source>
        <dbReference type="ARBA" id="ARBA00022840"/>
    </source>
</evidence>
<evidence type="ECO:0000256" key="5">
    <source>
        <dbReference type="ARBA" id="ARBA00022568"/>
    </source>
</evidence>
<dbReference type="Proteomes" id="UP000007648">
    <property type="component" value="Unassembled WGS sequence"/>
</dbReference>
<dbReference type="GO" id="GO:0005219">
    <property type="term" value="F:ryanodine-sensitive calcium-release channel activity"/>
    <property type="evidence" value="ECO:0007669"/>
    <property type="project" value="InterPro"/>
</dbReference>
<evidence type="ECO:0000256" key="18">
    <source>
        <dbReference type="ARBA" id="ARBA00032969"/>
    </source>
</evidence>
<keyword evidence="13" id="KW-0112">Calmodulin-binding</keyword>
<evidence type="ECO:0000256" key="11">
    <source>
        <dbReference type="ARBA" id="ARBA00022837"/>
    </source>
</evidence>
<dbReference type="InterPro" id="IPR043136">
    <property type="entry name" value="B30.2/SPRY_sf"/>
</dbReference>
<dbReference type="SUPFAM" id="SSF82109">
    <property type="entry name" value="MIR domain"/>
    <property type="match status" value="2"/>
</dbReference>
<organism evidence="24 25">
    <name type="scientific">Sarcophilus harrisii</name>
    <name type="common">Tasmanian devil</name>
    <name type="synonym">Sarcophilus laniarius</name>
    <dbReference type="NCBI Taxonomy" id="9305"/>
    <lineage>
        <taxon>Eukaryota</taxon>
        <taxon>Metazoa</taxon>
        <taxon>Chordata</taxon>
        <taxon>Craniata</taxon>
        <taxon>Vertebrata</taxon>
        <taxon>Euteleostomi</taxon>
        <taxon>Mammalia</taxon>
        <taxon>Metatheria</taxon>
        <taxon>Dasyuromorphia</taxon>
        <taxon>Dasyuridae</taxon>
        <taxon>Sarcophilus</taxon>
    </lineage>
</organism>
<dbReference type="InterPro" id="IPR000699">
    <property type="entry name" value="RIH_dom"/>
</dbReference>
<dbReference type="Gene3D" id="2.80.10.50">
    <property type="match status" value="2"/>
</dbReference>
<keyword evidence="11" id="KW-0106">Calcium</keyword>
<feature type="domain" description="B30.2/SPRY" evidence="22">
    <location>
        <begin position="530"/>
        <end position="740"/>
    </location>
</feature>
<reference evidence="24" key="2">
    <citation type="submission" date="2025-08" db="UniProtKB">
        <authorList>
            <consortium name="Ensembl"/>
        </authorList>
    </citation>
    <scope>IDENTIFICATION</scope>
</reference>
<dbReference type="InterPro" id="IPR003032">
    <property type="entry name" value="Ryanodine_rcpt"/>
</dbReference>
<dbReference type="GO" id="GO:0005524">
    <property type="term" value="F:ATP binding"/>
    <property type="evidence" value="ECO:0007669"/>
    <property type="project" value="UniProtKB-KW"/>
</dbReference>
<dbReference type="InParanoid" id="A0A7N4NVA1"/>
<feature type="domain" description="MIR" evidence="23">
    <location>
        <begin position="131"/>
        <end position="176"/>
    </location>
</feature>
<keyword evidence="7" id="KW-0479">Metal-binding</keyword>
<dbReference type="Pfam" id="PF00622">
    <property type="entry name" value="SPRY"/>
    <property type="match status" value="1"/>
</dbReference>
<evidence type="ECO:0000256" key="19">
    <source>
        <dbReference type="ARBA" id="ARBA00033030"/>
    </source>
</evidence>
<sequence>EQIKLCLAAEGFGNRLCFLEPTSNAQNVPPDLAVCCFVLEQSLSVRALQEMLANTVEAGTEKTFVGGGHRTLLYGHAILLRHAHSQMYLSCLTTSRSMTDKLAFDVGLQEDATGEACWWTMHPASKQRSEGEKVRVGDDLILVSVSSERYLHLSTASGELQADASFMQTLWNMNPICSGCEEGYVTGGHVLRLFHGHMDECLTISSADSDDQRRLVHYEGGAVCTHARGIEDHLRWGQPLRVRHVTTGRYLALTEDQGLIVVDASKAATKATAFCFRISKEKLDTAPKRDVEGMGPPEIKYGESLCFVQHVASGLWLTYAAPDPKALRLGLMKRKAMLHQEGHMDDALSLTGAAEESPGGLDSLSGKPKGAPAAGVTLPIEGVILSLQDLIGYFEPPSEELQHEEKQSKLRSLRNRQSLFQEEGMLTLVLNCIDRLNFYSTAAHFAEFAGEEAAESWKEIVNLLYELLASLIRGNRTNCALFSHNLDWLVSKLDRLEASSGILEVLYCVLIESPEVLNIIQENHIKSIISLLDKHGRNHKVLDVLCSLCVCNGVAVRSNQVLITENLLPGRELLLQTNLINYVTSIRPNIFVGRAEGTTQYGKWYFEVMVDSVEPFLTAQATHLRVGWALTEGYSPYPGGGEGWGGNGVGDDLYSYGFDGLHLWSGRIARPVASPGQHLLAAEDVVSCCLDLSVPSISFRINGCPVQGVFEAFNLDGLFFPVVSFSAGVRVRFLLGGRHGEFKFLPPPGYAPCHEALLPRERLRLEPIKEYRREGPHGPHLLGPTCCLSHTDFVPYPVDTVQIVLPPHLERIREKLAENIHELWALTRIEQGWTYGPVRDDNKRLHPCLVDFHSLPEPERNYNLQMSGETLKTLLALGCHVGMADEKAEENLKKTKLPKTYMMSNRYKPAPLDLSHVRLTPAQTTLVDRLAENGHNVWARDRVGQGWSYSAVQDIPARRNPRLVPYRLLDEATKRSNRDSLCQAVRTLLGYGYNIEPPDQESSE</sequence>
<evidence type="ECO:0000256" key="9">
    <source>
        <dbReference type="ARBA" id="ARBA00022741"/>
    </source>
</evidence>
<evidence type="ECO:0000256" key="1">
    <source>
        <dbReference type="ARBA" id="ARBA00004326"/>
    </source>
</evidence>
<dbReference type="GO" id="GO:0006941">
    <property type="term" value="P:striated muscle contraction"/>
    <property type="evidence" value="ECO:0007669"/>
    <property type="project" value="TreeGrafter"/>
</dbReference>
<dbReference type="Pfam" id="PF08709">
    <property type="entry name" value="Ins145_P3_rec"/>
    <property type="match status" value="1"/>
</dbReference>
<keyword evidence="8" id="KW-0677">Repeat</keyword>
<dbReference type="PANTHER" id="PTHR46399">
    <property type="entry name" value="B30.2/SPRY DOMAIN-CONTAINING PROTEIN"/>
    <property type="match status" value="1"/>
</dbReference>
<keyword evidence="3" id="KW-0217">Developmental protein</keyword>
<evidence type="ECO:0000256" key="16">
    <source>
        <dbReference type="ARBA" id="ARBA00031197"/>
    </source>
</evidence>
<dbReference type="InterPro" id="IPR014821">
    <property type="entry name" value="Ins145_P3_rcpt"/>
</dbReference>
<evidence type="ECO:0000256" key="2">
    <source>
        <dbReference type="ARBA" id="ARBA00014291"/>
    </source>
</evidence>
<dbReference type="InterPro" id="IPR003877">
    <property type="entry name" value="SPRY_dom"/>
</dbReference>
<dbReference type="InterPro" id="IPR015925">
    <property type="entry name" value="Ryanodine_IP3_receptor"/>
</dbReference>
<evidence type="ECO:0000256" key="13">
    <source>
        <dbReference type="ARBA" id="ARBA00022860"/>
    </source>
</evidence>